<dbReference type="InterPro" id="IPR027417">
    <property type="entry name" value="P-loop_NTPase"/>
</dbReference>
<evidence type="ECO:0000259" key="5">
    <source>
        <dbReference type="PROSITE" id="PS51192"/>
    </source>
</evidence>
<keyword evidence="7" id="KW-0347">Helicase</keyword>
<dbReference type="SMART" id="SM00490">
    <property type="entry name" value="HELICc"/>
    <property type="match status" value="1"/>
</dbReference>
<dbReference type="GO" id="GO:0005524">
    <property type="term" value="F:ATP binding"/>
    <property type="evidence" value="ECO:0007669"/>
    <property type="project" value="UniProtKB-KW"/>
</dbReference>
<dbReference type="SMART" id="SM00487">
    <property type="entry name" value="DEXDc"/>
    <property type="match status" value="1"/>
</dbReference>
<protein>
    <submittedName>
        <fullName evidence="7">DEAD/DEAH box helicase</fullName>
    </submittedName>
</protein>
<evidence type="ECO:0000256" key="3">
    <source>
        <dbReference type="ARBA" id="ARBA00023125"/>
    </source>
</evidence>
<proteinExistence type="predicted"/>
<dbReference type="GO" id="GO:0006270">
    <property type="term" value="P:DNA replication initiation"/>
    <property type="evidence" value="ECO:0007669"/>
    <property type="project" value="TreeGrafter"/>
</dbReference>
<dbReference type="EMBL" id="RHHN01000013">
    <property type="protein sequence ID" value="RNB59275.1"/>
    <property type="molecule type" value="Genomic_DNA"/>
</dbReference>
<dbReference type="OrthoDB" id="2077914at2"/>
<feature type="domain" description="Helicase ATP-binding" evidence="5">
    <location>
        <begin position="375"/>
        <end position="527"/>
    </location>
</feature>
<dbReference type="PANTHER" id="PTHR30580:SF1">
    <property type="entry name" value="COMF OPERON PROTEIN 1"/>
    <property type="match status" value="1"/>
</dbReference>
<dbReference type="InterPro" id="IPR001650">
    <property type="entry name" value="Helicase_C-like"/>
</dbReference>
<keyword evidence="3" id="KW-0238">DNA-binding</keyword>
<accession>A0A3M8B8W8</accession>
<reference evidence="7 8" key="1">
    <citation type="submission" date="2018-10" db="EMBL/GenBank/DDBJ databases">
        <title>Phylogenomics of Brevibacillus.</title>
        <authorList>
            <person name="Dunlap C."/>
        </authorList>
    </citation>
    <scope>NUCLEOTIDE SEQUENCE [LARGE SCALE GENOMIC DNA]</scope>
    <source>
        <strain evidence="7 8">NRRL NRS 1219</strain>
    </source>
</reference>
<dbReference type="RefSeq" id="WP_122952573.1">
    <property type="nucleotide sequence ID" value="NZ_BJOD01000021.1"/>
</dbReference>
<dbReference type="Proteomes" id="UP000276178">
    <property type="component" value="Unassembled WGS sequence"/>
</dbReference>
<evidence type="ECO:0000256" key="4">
    <source>
        <dbReference type="SAM" id="MobiDB-lite"/>
    </source>
</evidence>
<dbReference type="InterPro" id="IPR014001">
    <property type="entry name" value="Helicase_ATP-bd"/>
</dbReference>
<dbReference type="AlphaFoldDB" id="A0A3M8B8W8"/>
<evidence type="ECO:0000256" key="2">
    <source>
        <dbReference type="ARBA" id="ARBA00022840"/>
    </source>
</evidence>
<dbReference type="InterPro" id="IPR011545">
    <property type="entry name" value="DEAD/DEAH_box_helicase_dom"/>
</dbReference>
<evidence type="ECO:0000259" key="6">
    <source>
        <dbReference type="PROSITE" id="PS51194"/>
    </source>
</evidence>
<dbReference type="GO" id="GO:0006302">
    <property type="term" value="P:double-strand break repair"/>
    <property type="evidence" value="ECO:0007669"/>
    <property type="project" value="TreeGrafter"/>
</dbReference>
<dbReference type="GeneID" id="82809733"/>
<feature type="domain" description="Helicase C-terminal" evidence="6">
    <location>
        <begin position="573"/>
        <end position="725"/>
    </location>
</feature>
<dbReference type="Gene3D" id="3.40.50.300">
    <property type="entry name" value="P-loop containing nucleotide triphosphate hydrolases"/>
    <property type="match status" value="2"/>
</dbReference>
<keyword evidence="7" id="KW-0378">Hydrolase</keyword>
<evidence type="ECO:0000313" key="8">
    <source>
        <dbReference type="Proteomes" id="UP000276178"/>
    </source>
</evidence>
<evidence type="ECO:0000313" key="7">
    <source>
        <dbReference type="EMBL" id="RNB59275.1"/>
    </source>
</evidence>
<organism evidence="7 8">
    <name type="scientific">Brevibacillus agri</name>
    <dbReference type="NCBI Taxonomy" id="51101"/>
    <lineage>
        <taxon>Bacteria</taxon>
        <taxon>Bacillati</taxon>
        <taxon>Bacillota</taxon>
        <taxon>Bacilli</taxon>
        <taxon>Bacillales</taxon>
        <taxon>Paenibacillaceae</taxon>
        <taxon>Brevibacillus</taxon>
    </lineage>
</organism>
<sequence length="726" mass="80919">MREYLLYIKCGTEAVAPVQTYVTPSFSVDRAFWQEREGCVLHVIGKTSSLALAFSLREKINERLRKRVGERSKLTDALVAELRGLAVAKVREASALYGREVERRQAGHRSREHQPHPRQSVQHEAWFAWEAIACSVEVRQAGERDEQLFSRESAHCVSERVDVSGRTASPFLQHRLADTSVHCSRRSSRSPSQAHEARQPFLSRDNGLQAIPYPATPADRNDIALRELLDGRALFWDEVETLLQKRGVEVDDLAAVLHRYVLTGRARWLPGVRMDMCSNWRQSRFVLTCERCGSAGREVELTYCHTCGQGCAYCTTCLGMGRSKCCTPYILLAASGSLPVGSNKGTGQEPSRLEWTGSYSDDQARAAERARRFVANPRPGLSEFLIWAVCGAGKTELLFPSVAEGLAAGGRVLIATPRKDVVLELAPRIQRVFPHARVIAVHGASAEKWEESDITIATTHQVLRYYRRFLLVVLDEADAFPYHNNPVLYRALARAVHQAGKLLYLSATPPRYLQKRLVSNARSTRHGTAANPLFSATHVLLPGRYHGFPLPVPEVLTVRGLHKRVRANRAVPALTDAVQRSLEAGRQVFVFVPRIDDVEVVLAYLQKWLPSRAEQMAGVHAADLMREEKVLGFRQKRYTLMVTTTILERGVTIPQSDVVVVGAEAAVFDEASLVQIAGRVGRAFDDPAGAVLFLQTERALAPKLAVRQITRMNQLASRLAKRRGHS</sequence>
<gene>
    <name evidence="7" type="ORF">EB820_04330</name>
</gene>
<keyword evidence="2" id="KW-0067">ATP-binding</keyword>
<evidence type="ECO:0000256" key="1">
    <source>
        <dbReference type="ARBA" id="ARBA00022741"/>
    </source>
</evidence>
<name>A0A3M8B8W8_9BACL</name>
<dbReference type="GO" id="GO:0043138">
    <property type="term" value="F:3'-5' DNA helicase activity"/>
    <property type="evidence" value="ECO:0007669"/>
    <property type="project" value="TreeGrafter"/>
</dbReference>
<dbReference type="Pfam" id="PF00271">
    <property type="entry name" value="Helicase_C"/>
    <property type="match status" value="1"/>
</dbReference>
<dbReference type="PROSITE" id="PS51194">
    <property type="entry name" value="HELICASE_CTER"/>
    <property type="match status" value="1"/>
</dbReference>
<dbReference type="GO" id="GO:0006310">
    <property type="term" value="P:DNA recombination"/>
    <property type="evidence" value="ECO:0007669"/>
    <property type="project" value="TreeGrafter"/>
</dbReference>
<dbReference type="GO" id="GO:0003677">
    <property type="term" value="F:DNA binding"/>
    <property type="evidence" value="ECO:0007669"/>
    <property type="project" value="UniProtKB-KW"/>
</dbReference>
<dbReference type="PROSITE" id="PS51192">
    <property type="entry name" value="HELICASE_ATP_BIND_1"/>
    <property type="match status" value="1"/>
</dbReference>
<keyword evidence="1" id="KW-0547">Nucleotide-binding</keyword>
<feature type="region of interest" description="Disordered" evidence="4">
    <location>
        <begin position="180"/>
        <end position="201"/>
    </location>
</feature>
<dbReference type="SUPFAM" id="SSF52540">
    <property type="entry name" value="P-loop containing nucleoside triphosphate hydrolases"/>
    <property type="match status" value="1"/>
</dbReference>
<comment type="caution">
    <text evidence="7">The sequence shown here is derived from an EMBL/GenBank/DDBJ whole genome shotgun (WGS) entry which is preliminary data.</text>
</comment>
<dbReference type="Pfam" id="PF00270">
    <property type="entry name" value="DEAD"/>
    <property type="match status" value="1"/>
</dbReference>
<dbReference type="PANTHER" id="PTHR30580">
    <property type="entry name" value="PRIMOSOMAL PROTEIN N"/>
    <property type="match status" value="1"/>
</dbReference>